<organism evidence="10 11">
    <name type="scientific">Acholeplasma laidlawii</name>
    <dbReference type="NCBI Taxonomy" id="2148"/>
    <lineage>
        <taxon>Bacteria</taxon>
        <taxon>Bacillati</taxon>
        <taxon>Mycoplasmatota</taxon>
        <taxon>Mollicutes</taxon>
        <taxon>Acholeplasmatales</taxon>
        <taxon>Acholeplasmataceae</taxon>
        <taxon>Acholeplasma</taxon>
    </lineage>
</organism>
<dbReference type="PANTHER" id="PTHR23409">
    <property type="entry name" value="RIBONUCLEOSIDE-DIPHOSPHATE REDUCTASE SMALL CHAIN"/>
    <property type="match status" value="1"/>
</dbReference>
<evidence type="ECO:0000256" key="1">
    <source>
        <dbReference type="ARBA" id="ARBA00001962"/>
    </source>
</evidence>
<keyword evidence="5" id="KW-0479">Metal-binding</keyword>
<dbReference type="SUPFAM" id="SSF47240">
    <property type="entry name" value="Ferritin-like"/>
    <property type="match status" value="1"/>
</dbReference>
<dbReference type="GO" id="GO:0046872">
    <property type="term" value="F:metal ion binding"/>
    <property type="evidence" value="ECO:0007669"/>
    <property type="project" value="UniProtKB-KW"/>
</dbReference>
<comment type="similarity">
    <text evidence="2">Belongs to the ribonucleoside diphosphate reductase small chain family.</text>
</comment>
<comment type="caution">
    <text evidence="10">The sequence shown here is derived from an EMBL/GenBank/DDBJ whole genome shotgun (WGS) entry which is preliminary data.</text>
</comment>
<dbReference type="InterPro" id="IPR012348">
    <property type="entry name" value="RNR-like"/>
</dbReference>
<evidence type="ECO:0000256" key="3">
    <source>
        <dbReference type="ARBA" id="ARBA00011209"/>
    </source>
</evidence>
<dbReference type="CDD" id="cd01049">
    <property type="entry name" value="RNRR2"/>
    <property type="match status" value="1"/>
</dbReference>
<comment type="subunit">
    <text evidence="3">Tetramer of two alpha and two beta subunits.</text>
</comment>
<dbReference type="NCBIfam" id="NF007183">
    <property type="entry name" value="PRK09614.1-2"/>
    <property type="match status" value="1"/>
</dbReference>
<evidence type="ECO:0000256" key="4">
    <source>
        <dbReference type="ARBA" id="ARBA00012274"/>
    </source>
</evidence>
<dbReference type="NCBIfam" id="TIGR04171">
    <property type="entry name" value="RNR_1b_NrdF"/>
    <property type="match status" value="1"/>
</dbReference>
<evidence type="ECO:0000313" key="10">
    <source>
        <dbReference type="EMBL" id="TRX99253.1"/>
    </source>
</evidence>
<evidence type="ECO:0000256" key="2">
    <source>
        <dbReference type="ARBA" id="ARBA00009303"/>
    </source>
</evidence>
<evidence type="ECO:0000256" key="7">
    <source>
        <dbReference type="ARBA" id="ARBA00023004"/>
    </source>
</evidence>
<dbReference type="Pfam" id="PF00268">
    <property type="entry name" value="Ribonuc_red_sm"/>
    <property type="match status" value="1"/>
</dbReference>
<proteinExistence type="inferred from homology"/>
<dbReference type="AlphaFoldDB" id="A0A553IGC5"/>
<dbReference type="GeneID" id="41339423"/>
<accession>A0A553IGC5</accession>
<dbReference type="GO" id="GO:0004748">
    <property type="term" value="F:ribonucleoside-diphosphate reductase activity, thioredoxin disulfide as acceptor"/>
    <property type="evidence" value="ECO:0007669"/>
    <property type="project" value="UniProtKB-EC"/>
</dbReference>
<dbReference type="InterPro" id="IPR009078">
    <property type="entry name" value="Ferritin-like_SF"/>
</dbReference>
<keyword evidence="7" id="KW-0408">Iron</keyword>
<dbReference type="GO" id="GO:0005971">
    <property type="term" value="C:ribonucleoside-diphosphate reductase complex"/>
    <property type="evidence" value="ECO:0007669"/>
    <property type="project" value="InterPro"/>
</dbReference>
<sequence length="369" mass="43303">MDKKATKQSKIKLDPIKRVKYEGANWNEPEDDYTQHFYEQNLSQFWRPEDVSLQPDLNVWSVLPENIQDAYAKNLLVLTFLDTHQGDIGMPVVSRSLDDHFHQRKAVLNFMGAMENAVHAKSYSNIFMTYMSNQKIDELFHWGEKHTNLQNIMSLIVGYYKELDRYNYLKQFESNDPGYSETDFNIAQFKAMVASVYLETWLFYSGFYYPLFFYGQGKLMQAGEIINLILRDESIHGLYVGRLAQEVFETFSNELQEQLTQWVHDFLLELYHEQNELVESIYDAVELSHDVKIFVRYNANKALMNLGFDPYFEPEDVNPVVLNGLNTETKTMDNFSMKGNGYQKMKSEMLKDSDFVFDREKIITFGGKK</sequence>
<comment type="catalytic activity">
    <reaction evidence="9">
        <text>a 2'-deoxyribonucleoside 5'-diphosphate + [thioredoxin]-disulfide + H2O = a ribonucleoside 5'-diphosphate + [thioredoxin]-dithiol</text>
        <dbReference type="Rhea" id="RHEA:23252"/>
        <dbReference type="Rhea" id="RHEA-COMP:10698"/>
        <dbReference type="Rhea" id="RHEA-COMP:10700"/>
        <dbReference type="ChEBI" id="CHEBI:15377"/>
        <dbReference type="ChEBI" id="CHEBI:29950"/>
        <dbReference type="ChEBI" id="CHEBI:50058"/>
        <dbReference type="ChEBI" id="CHEBI:57930"/>
        <dbReference type="ChEBI" id="CHEBI:73316"/>
        <dbReference type="EC" id="1.17.4.1"/>
    </reaction>
</comment>
<dbReference type="EC" id="1.17.4.1" evidence="4"/>
<dbReference type="InterPro" id="IPR033909">
    <property type="entry name" value="RNR_small"/>
</dbReference>
<gene>
    <name evidence="10" type="primary">nrdF</name>
    <name evidence="10" type="ORF">FNV44_06000</name>
</gene>
<dbReference type="GO" id="GO:0009263">
    <property type="term" value="P:deoxyribonucleotide biosynthetic process"/>
    <property type="evidence" value="ECO:0007669"/>
    <property type="project" value="UniProtKB-KW"/>
</dbReference>
<comment type="cofactor">
    <cofactor evidence="1">
        <name>Fe cation</name>
        <dbReference type="ChEBI" id="CHEBI:24875"/>
    </cofactor>
</comment>
<dbReference type="PANTHER" id="PTHR23409:SF18">
    <property type="entry name" value="RIBONUCLEOSIDE-DIPHOSPHATE REDUCTASE SUBUNIT M2"/>
    <property type="match status" value="1"/>
</dbReference>
<dbReference type="Gene3D" id="1.10.620.20">
    <property type="entry name" value="Ribonucleotide Reductase, subunit A"/>
    <property type="match status" value="1"/>
</dbReference>
<reference evidence="10 11" key="1">
    <citation type="submission" date="2019-07" db="EMBL/GenBank/DDBJ databases">
        <title>Genome sequence of Acholeplasma laidlawii strain with increased resistance to erythromycin.</title>
        <authorList>
            <person name="Medvedeva E.S."/>
            <person name="Baranova N.B."/>
            <person name="Siniagina M.N."/>
            <person name="Mouzykantov A."/>
            <person name="Chernova O.A."/>
            <person name="Chernov V.M."/>
        </authorList>
    </citation>
    <scope>NUCLEOTIDE SEQUENCE [LARGE SCALE GENOMIC DNA]</scope>
    <source>
        <strain evidence="10 11">PG8REry</strain>
    </source>
</reference>
<evidence type="ECO:0000313" key="11">
    <source>
        <dbReference type="Proteomes" id="UP000315938"/>
    </source>
</evidence>
<dbReference type="RefSeq" id="WP_012243215.1">
    <property type="nucleotide sequence ID" value="NZ_CP103951.1"/>
</dbReference>
<dbReference type="UniPathway" id="UPA00326"/>
<dbReference type="InterPro" id="IPR026494">
    <property type="entry name" value="RNR_NrdF-like"/>
</dbReference>
<protein>
    <recommendedName>
        <fullName evidence="4">ribonucleoside-diphosphate reductase</fullName>
        <ecNumber evidence="4">1.17.4.1</ecNumber>
    </recommendedName>
</protein>
<dbReference type="Proteomes" id="UP000315938">
    <property type="component" value="Unassembled WGS sequence"/>
</dbReference>
<evidence type="ECO:0000256" key="5">
    <source>
        <dbReference type="ARBA" id="ARBA00022723"/>
    </source>
</evidence>
<name>A0A553IGC5_ACHLA</name>
<keyword evidence="8" id="KW-0215">Deoxyribonucleotide synthesis</keyword>
<dbReference type="OMA" id="YFNEVEY"/>
<evidence type="ECO:0000256" key="9">
    <source>
        <dbReference type="ARBA" id="ARBA00047754"/>
    </source>
</evidence>
<evidence type="ECO:0000256" key="8">
    <source>
        <dbReference type="ARBA" id="ARBA00023116"/>
    </source>
</evidence>
<dbReference type="EMBL" id="VKID01000002">
    <property type="protein sequence ID" value="TRX99253.1"/>
    <property type="molecule type" value="Genomic_DNA"/>
</dbReference>
<evidence type="ECO:0000256" key="6">
    <source>
        <dbReference type="ARBA" id="ARBA00023002"/>
    </source>
</evidence>
<dbReference type="InterPro" id="IPR000358">
    <property type="entry name" value="RNR_small_fam"/>
</dbReference>
<keyword evidence="6 10" id="KW-0560">Oxidoreductase</keyword>